<gene>
    <name evidence="1" type="ORF">O181_050790</name>
</gene>
<evidence type="ECO:0000313" key="2">
    <source>
        <dbReference type="Proteomes" id="UP000765509"/>
    </source>
</evidence>
<dbReference type="EMBL" id="AVOT02021967">
    <property type="protein sequence ID" value="MBW0511075.1"/>
    <property type="molecule type" value="Genomic_DNA"/>
</dbReference>
<dbReference type="OrthoDB" id="3240190at2759"/>
<comment type="caution">
    <text evidence="1">The sequence shown here is derived from an EMBL/GenBank/DDBJ whole genome shotgun (WGS) entry which is preliminary data.</text>
</comment>
<evidence type="ECO:0000313" key="1">
    <source>
        <dbReference type="EMBL" id="MBW0511075.1"/>
    </source>
</evidence>
<dbReference type="Proteomes" id="UP000765509">
    <property type="component" value="Unassembled WGS sequence"/>
</dbReference>
<accession>A0A9Q3HR77</accession>
<sequence length="92" mass="10539">MNWVTGLPPDGQRIPNSFLVIFDRFSNIPISLPCHKDSTAKDTAVLIWNRVVLLTGIFTNIISYRDPKLTLPIMWDQIILLYCLPPIICWPS</sequence>
<organism evidence="1 2">
    <name type="scientific">Austropuccinia psidii MF-1</name>
    <dbReference type="NCBI Taxonomy" id="1389203"/>
    <lineage>
        <taxon>Eukaryota</taxon>
        <taxon>Fungi</taxon>
        <taxon>Dikarya</taxon>
        <taxon>Basidiomycota</taxon>
        <taxon>Pucciniomycotina</taxon>
        <taxon>Pucciniomycetes</taxon>
        <taxon>Pucciniales</taxon>
        <taxon>Sphaerophragmiaceae</taxon>
        <taxon>Austropuccinia</taxon>
    </lineage>
</organism>
<keyword evidence="2" id="KW-1185">Reference proteome</keyword>
<proteinExistence type="predicted"/>
<protein>
    <submittedName>
        <fullName evidence="1">Uncharacterized protein</fullName>
    </submittedName>
</protein>
<name>A0A9Q3HR77_9BASI</name>
<dbReference type="AlphaFoldDB" id="A0A9Q3HR77"/>
<reference evidence="1" key="1">
    <citation type="submission" date="2021-03" db="EMBL/GenBank/DDBJ databases">
        <title>Draft genome sequence of rust myrtle Austropuccinia psidii MF-1, a brazilian biotype.</title>
        <authorList>
            <person name="Quecine M.C."/>
            <person name="Pachon D.M.R."/>
            <person name="Bonatelli M.L."/>
            <person name="Correr F.H."/>
            <person name="Franceschini L.M."/>
            <person name="Leite T.F."/>
            <person name="Margarido G.R.A."/>
            <person name="Almeida C.A."/>
            <person name="Ferrarezi J.A."/>
            <person name="Labate C.A."/>
        </authorList>
    </citation>
    <scope>NUCLEOTIDE SEQUENCE</scope>
    <source>
        <strain evidence="1">MF-1</strain>
    </source>
</reference>